<sequence length="211" mass="23835">MSRVTTRWSSEEVALLRDMSERVYAQDIAHLLARTKASVACMAYSMGIKFVAQKPSRHWSDQDNAFLVENHRVITNQLIADRLGRTRDAIRRRIVQLRLAGHPSPARRWTEADDTYLLLAWQTDLLKDIAAALGRTVAAVLTRAKSEHKVSRPASYYASNGQSYRLFPPELRELIKLNSKLKKGIRDEEHRRLAGASLSGARSAPGQSLRC</sequence>
<evidence type="ECO:0000313" key="1">
    <source>
        <dbReference type="EMBL" id="MDP9892580.1"/>
    </source>
</evidence>
<proteinExistence type="predicted"/>
<accession>A0AAW8D027</accession>
<dbReference type="EMBL" id="JAUSRD010000003">
    <property type="protein sequence ID" value="MDP9892580.1"/>
    <property type="molecule type" value="Genomic_DNA"/>
</dbReference>
<dbReference type="AlphaFoldDB" id="A0AAW8D027"/>
<name>A0AAW8D027_9BURK</name>
<reference evidence="1" key="1">
    <citation type="submission" date="2023-07" db="EMBL/GenBank/DDBJ databases">
        <title>Sorghum-associated microbial communities from plants grown in Nebraska, USA.</title>
        <authorList>
            <person name="Schachtman D."/>
        </authorList>
    </citation>
    <scope>NUCLEOTIDE SEQUENCE</scope>
    <source>
        <strain evidence="1">DS3754</strain>
    </source>
</reference>
<protein>
    <submittedName>
        <fullName evidence="1">Uncharacterized protein</fullName>
    </submittedName>
</protein>
<gene>
    <name evidence="1" type="ORF">J2W31_001685</name>
</gene>
<evidence type="ECO:0000313" key="2">
    <source>
        <dbReference type="Proteomes" id="UP001242045"/>
    </source>
</evidence>
<organism evidence="1 2">
    <name type="scientific">Variovorax boronicumulans</name>
    <dbReference type="NCBI Taxonomy" id="436515"/>
    <lineage>
        <taxon>Bacteria</taxon>
        <taxon>Pseudomonadati</taxon>
        <taxon>Pseudomonadota</taxon>
        <taxon>Betaproteobacteria</taxon>
        <taxon>Burkholderiales</taxon>
        <taxon>Comamonadaceae</taxon>
        <taxon>Variovorax</taxon>
    </lineage>
</organism>
<dbReference type="Proteomes" id="UP001242045">
    <property type="component" value="Unassembled WGS sequence"/>
</dbReference>
<comment type="caution">
    <text evidence="1">The sequence shown here is derived from an EMBL/GenBank/DDBJ whole genome shotgun (WGS) entry which is preliminary data.</text>
</comment>